<accession>A0AAV5MN21</accession>
<name>A0AAV5MN21_9ROSI</name>
<reference evidence="1 2" key="1">
    <citation type="journal article" date="2021" name="Commun. Biol.">
        <title>The genome of Shorea leprosula (Dipterocarpaceae) highlights the ecological relevance of drought in aseasonal tropical rainforests.</title>
        <authorList>
            <person name="Ng K.K.S."/>
            <person name="Kobayashi M.J."/>
            <person name="Fawcett J.A."/>
            <person name="Hatakeyama M."/>
            <person name="Paape T."/>
            <person name="Ng C.H."/>
            <person name="Ang C.C."/>
            <person name="Tnah L.H."/>
            <person name="Lee C.T."/>
            <person name="Nishiyama T."/>
            <person name="Sese J."/>
            <person name="O'Brien M.J."/>
            <person name="Copetti D."/>
            <person name="Mohd Noor M.I."/>
            <person name="Ong R.C."/>
            <person name="Putra M."/>
            <person name="Sireger I.Z."/>
            <person name="Indrioko S."/>
            <person name="Kosugi Y."/>
            <person name="Izuno A."/>
            <person name="Isagi Y."/>
            <person name="Lee S.L."/>
            <person name="Shimizu K.K."/>
        </authorList>
    </citation>
    <scope>NUCLEOTIDE SEQUENCE [LARGE SCALE GENOMIC DNA]</scope>
    <source>
        <strain evidence="1">214</strain>
    </source>
</reference>
<protein>
    <submittedName>
        <fullName evidence="1">Uncharacterized protein</fullName>
    </submittedName>
</protein>
<sequence>MEVQNCELLEQVISEEGANLKDGIVFIKLKSLELKGLPRLEGFCLGNYNFEFTSLEDVIVMACPYIMTFFGREVSTPKLHKVNLTGDDEDDVGKVVLTLQYSFCSQKRVLVTLKKTEIYAMAQVL</sequence>
<evidence type="ECO:0000313" key="1">
    <source>
        <dbReference type="EMBL" id="GKV51383.1"/>
    </source>
</evidence>
<evidence type="ECO:0000313" key="2">
    <source>
        <dbReference type="Proteomes" id="UP001054252"/>
    </source>
</evidence>
<dbReference type="AlphaFoldDB" id="A0AAV5MN21"/>
<gene>
    <name evidence="1" type="ORF">SLEP1_g58046</name>
</gene>
<dbReference type="Proteomes" id="UP001054252">
    <property type="component" value="Unassembled WGS sequence"/>
</dbReference>
<keyword evidence="2" id="KW-1185">Reference proteome</keyword>
<proteinExistence type="predicted"/>
<dbReference type="EMBL" id="BPVZ01000494">
    <property type="protein sequence ID" value="GKV51383.1"/>
    <property type="molecule type" value="Genomic_DNA"/>
</dbReference>
<organism evidence="1 2">
    <name type="scientific">Rubroshorea leprosula</name>
    <dbReference type="NCBI Taxonomy" id="152421"/>
    <lineage>
        <taxon>Eukaryota</taxon>
        <taxon>Viridiplantae</taxon>
        <taxon>Streptophyta</taxon>
        <taxon>Embryophyta</taxon>
        <taxon>Tracheophyta</taxon>
        <taxon>Spermatophyta</taxon>
        <taxon>Magnoliopsida</taxon>
        <taxon>eudicotyledons</taxon>
        <taxon>Gunneridae</taxon>
        <taxon>Pentapetalae</taxon>
        <taxon>rosids</taxon>
        <taxon>malvids</taxon>
        <taxon>Malvales</taxon>
        <taxon>Dipterocarpaceae</taxon>
        <taxon>Rubroshorea</taxon>
    </lineage>
</organism>
<comment type="caution">
    <text evidence="1">The sequence shown here is derived from an EMBL/GenBank/DDBJ whole genome shotgun (WGS) entry which is preliminary data.</text>
</comment>